<dbReference type="PANTHER" id="PTHR12217">
    <property type="entry name" value="EUKARYOTIC TRANSLATION INITIATION FACTOR 2D"/>
    <property type="match status" value="1"/>
</dbReference>
<dbReference type="GO" id="GO:0001731">
    <property type="term" value="P:formation of translation preinitiation complex"/>
    <property type="evidence" value="ECO:0007669"/>
    <property type="project" value="InterPro"/>
</dbReference>
<dbReference type="PROSITE" id="PS50890">
    <property type="entry name" value="PUA"/>
    <property type="match status" value="1"/>
</dbReference>
<dbReference type="InterPro" id="IPR058886">
    <property type="entry name" value="SWIB_eIF2D"/>
</dbReference>
<feature type="region of interest" description="Disordered" evidence="1">
    <location>
        <begin position="194"/>
        <end position="229"/>
    </location>
</feature>
<comment type="caution">
    <text evidence="3">The sequence shown here is derived from an EMBL/GenBank/DDBJ whole genome shotgun (WGS) entry which is preliminary data.</text>
</comment>
<dbReference type="Proteomes" id="UP000481153">
    <property type="component" value="Unassembled WGS sequence"/>
</dbReference>
<dbReference type="Pfam" id="PF26291">
    <property type="entry name" value="SWIB_eIF2D"/>
    <property type="match status" value="1"/>
</dbReference>
<name>A0A6G0XT19_9STRA</name>
<dbReference type="InterPro" id="IPR048248">
    <property type="entry name" value="PUA_eIF2d-like"/>
</dbReference>
<gene>
    <name evidence="3" type="ORF">Ae201684_001428</name>
</gene>
<proteinExistence type="predicted"/>
<dbReference type="Pfam" id="PF26292">
    <property type="entry name" value="PUA_elF2D"/>
    <property type="match status" value="1"/>
</dbReference>
<dbReference type="Gene3D" id="3.30.780.10">
    <property type="entry name" value="SUI1-like domain"/>
    <property type="match status" value="1"/>
</dbReference>
<dbReference type="InterPro" id="IPR036877">
    <property type="entry name" value="SUI1_dom_sf"/>
</dbReference>
<dbReference type="SUPFAM" id="SSF55159">
    <property type="entry name" value="eIF1-like"/>
    <property type="match status" value="1"/>
</dbReference>
<dbReference type="AlphaFoldDB" id="A0A6G0XT19"/>
<dbReference type="InterPro" id="IPR001950">
    <property type="entry name" value="SUI1"/>
</dbReference>
<dbReference type="Pfam" id="PF17832">
    <property type="entry name" value="Pre-PUA"/>
    <property type="match status" value="1"/>
</dbReference>
<sequence>MFAKPFHTSGNTRLKGKDVKKFRVDLLKSCSIDANANVAWNILAKAEIVKIKLAAPSRTVLYTDVTTNVLAFDVQGKGDVIPTVYLLWNEPALRELLPPLVVHSPVSHYLLRGADPMLPGVVKACQSSAPFIKGQLRAVYVNGNPMPFAIGDMLVDDDAIASQGWKGKAMQLLHVVFDELTKMGPQHVFPDGFSDDQIHAIGDSEPPSMDVLQVNDDEEEKPPAKPIDVSDIEIDDDDQQDREVMSQAEMNDLLERCFYQAMKRVKPSDAPMLASQFYASLVLPSRPVGSVINLKATSYKKISVFLKEMEARGIIELKEQDGVQTITFFRKTHPDVARHQLHSSELDAAEEAEAAETAGVFIPGKHAPEVIQLYRLTQQTQSIAPGVNDFMYLADVKKVLNDYIAKNELVSRAEPQFVRLDMHLTDALYSSKKKPESGYPDKLHRQEVLQLYLSRLRPYHFVQLYPKQEATPVAGEFRPIHIKTELSKRQKPVTIVSNIKQFGLDPETFSKEAQKKWACSATLLPVGKDIEVHIQGNLGQDVVGYLGKQYKINSKYCVAEWGKGLKPKK</sequence>
<evidence type="ECO:0000256" key="1">
    <source>
        <dbReference type="SAM" id="MobiDB-lite"/>
    </source>
</evidence>
<dbReference type="InterPro" id="IPR057429">
    <property type="entry name" value="WH_eIF2D"/>
</dbReference>
<reference evidence="3 4" key="1">
    <citation type="submission" date="2019-07" db="EMBL/GenBank/DDBJ databases">
        <title>Genomics analysis of Aphanomyces spp. identifies a new class of oomycete effector associated with host adaptation.</title>
        <authorList>
            <person name="Gaulin E."/>
        </authorList>
    </citation>
    <scope>NUCLEOTIDE SEQUENCE [LARGE SCALE GENOMIC DNA]</scope>
    <source>
        <strain evidence="3 4">ATCC 201684</strain>
    </source>
</reference>
<dbReference type="InterPro" id="IPR036885">
    <property type="entry name" value="SWIB_MDM2_dom_sf"/>
</dbReference>
<dbReference type="PANTHER" id="PTHR12217:SF4">
    <property type="entry name" value="EUKARYOTIC TRANSLATION INITIATION FACTOR 2D"/>
    <property type="match status" value="1"/>
</dbReference>
<evidence type="ECO:0000313" key="3">
    <source>
        <dbReference type="EMBL" id="KAF0743777.1"/>
    </source>
</evidence>
<dbReference type="InterPro" id="IPR041366">
    <property type="entry name" value="Pre-PUA"/>
</dbReference>
<dbReference type="SUPFAM" id="SSF88697">
    <property type="entry name" value="PUA domain-like"/>
    <property type="match status" value="1"/>
</dbReference>
<dbReference type="Pfam" id="PF01253">
    <property type="entry name" value="SUI1"/>
    <property type="match status" value="1"/>
</dbReference>
<dbReference type="CDD" id="cd11608">
    <property type="entry name" value="eIF2D_C"/>
    <property type="match status" value="1"/>
</dbReference>
<dbReference type="EMBL" id="VJMJ01000012">
    <property type="protein sequence ID" value="KAF0743777.1"/>
    <property type="molecule type" value="Genomic_DNA"/>
</dbReference>
<keyword evidence="4" id="KW-1185">Reference proteome</keyword>
<feature type="domain" description="SUI1" evidence="2">
    <location>
        <begin position="480"/>
        <end position="550"/>
    </location>
</feature>
<dbReference type="InterPro" id="IPR015947">
    <property type="entry name" value="PUA-like_sf"/>
</dbReference>
<dbReference type="Pfam" id="PF25304">
    <property type="entry name" value="WHD_eIF2D"/>
    <property type="match status" value="1"/>
</dbReference>
<organism evidence="3 4">
    <name type="scientific">Aphanomyces euteiches</name>
    <dbReference type="NCBI Taxonomy" id="100861"/>
    <lineage>
        <taxon>Eukaryota</taxon>
        <taxon>Sar</taxon>
        <taxon>Stramenopiles</taxon>
        <taxon>Oomycota</taxon>
        <taxon>Saprolegniomycetes</taxon>
        <taxon>Saprolegniales</taxon>
        <taxon>Verrucalvaceae</taxon>
        <taxon>Aphanomyces</taxon>
    </lineage>
</organism>
<evidence type="ECO:0000259" key="2">
    <source>
        <dbReference type="PROSITE" id="PS50296"/>
    </source>
</evidence>
<dbReference type="GO" id="GO:0003743">
    <property type="term" value="F:translation initiation factor activity"/>
    <property type="evidence" value="ECO:0007669"/>
    <property type="project" value="InterPro"/>
</dbReference>
<dbReference type="PROSITE" id="PS50296">
    <property type="entry name" value="SUI1"/>
    <property type="match status" value="1"/>
</dbReference>
<dbReference type="CDD" id="cd21156">
    <property type="entry name" value="PUA_eIF2d-like"/>
    <property type="match status" value="1"/>
</dbReference>
<protein>
    <recommendedName>
        <fullName evidence="2">SUI1 domain-containing protein</fullName>
    </recommendedName>
</protein>
<dbReference type="SUPFAM" id="SSF47592">
    <property type="entry name" value="SWIB/MDM2 domain"/>
    <property type="match status" value="1"/>
</dbReference>
<dbReference type="InterPro" id="IPR039757">
    <property type="entry name" value="EIF2D"/>
</dbReference>
<accession>A0A6G0XT19</accession>
<dbReference type="Gene3D" id="3.10.400.20">
    <property type="match status" value="1"/>
</dbReference>
<dbReference type="VEuPathDB" id="FungiDB:AeMF1_002668"/>
<dbReference type="InterPro" id="IPR039759">
    <property type="entry name" value="eIF2D_SUI1"/>
</dbReference>
<evidence type="ECO:0000313" key="4">
    <source>
        <dbReference type="Proteomes" id="UP000481153"/>
    </source>
</evidence>